<dbReference type="Proteomes" id="UP000626109">
    <property type="component" value="Unassembled WGS sequence"/>
</dbReference>
<protein>
    <submittedName>
        <fullName evidence="2">Uncharacterized protein</fullName>
    </submittedName>
</protein>
<keyword evidence="4" id="KW-1185">Reference proteome</keyword>
<dbReference type="EMBL" id="CAJNNV010017351">
    <property type="protein sequence ID" value="CAE8605083.1"/>
    <property type="molecule type" value="Genomic_DNA"/>
</dbReference>
<sequence>MTYFTLVLLVAAASPFVAAEDTPIALSLIQGHARKIVKASKRACSPSVAELSAADALNDFDSVDGGALSLIQGSQTMISASGSCEAAQPRRARKVSKKSPVDPALFAAVADGVEDSYAALSLFQRAHGSRLKADECRGAASKSSVVSAADVIADEDADNAAMVSLLQKEKGTIRTKKVVLEKDTPEK</sequence>
<comment type="caution">
    <text evidence="2">The sequence shown here is derived from an EMBL/GenBank/DDBJ whole genome shotgun (WGS) entry which is preliminary data.</text>
</comment>
<evidence type="ECO:0000256" key="1">
    <source>
        <dbReference type="SAM" id="SignalP"/>
    </source>
</evidence>
<organism evidence="2 4">
    <name type="scientific">Polarella glacialis</name>
    <name type="common">Dinoflagellate</name>
    <dbReference type="NCBI Taxonomy" id="89957"/>
    <lineage>
        <taxon>Eukaryota</taxon>
        <taxon>Sar</taxon>
        <taxon>Alveolata</taxon>
        <taxon>Dinophyceae</taxon>
        <taxon>Suessiales</taxon>
        <taxon>Suessiaceae</taxon>
        <taxon>Polarella</taxon>
    </lineage>
</organism>
<evidence type="ECO:0000313" key="3">
    <source>
        <dbReference type="EMBL" id="CAE8647954.1"/>
    </source>
</evidence>
<dbReference type="AlphaFoldDB" id="A0A813F3X9"/>
<accession>A0A813F3X9</accession>
<feature type="chain" id="PRO_5036221927" evidence="1">
    <location>
        <begin position="20"/>
        <end position="187"/>
    </location>
</feature>
<evidence type="ECO:0000313" key="4">
    <source>
        <dbReference type="Proteomes" id="UP000654075"/>
    </source>
</evidence>
<reference evidence="2" key="1">
    <citation type="submission" date="2021-02" db="EMBL/GenBank/DDBJ databases">
        <authorList>
            <person name="Dougan E. K."/>
            <person name="Rhodes N."/>
            <person name="Thang M."/>
            <person name="Chan C."/>
        </authorList>
    </citation>
    <scope>NUCLEOTIDE SEQUENCE</scope>
</reference>
<proteinExistence type="predicted"/>
<dbReference type="Proteomes" id="UP000654075">
    <property type="component" value="Unassembled WGS sequence"/>
</dbReference>
<gene>
    <name evidence="2" type="ORF">PGLA1383_LOCUS23217</name>
    <name evidence="3" type="ORF">PGLA2088_LOCUS6135</name>
</gene>
<evidence type="ECO:0000313" key="2">
    <source>
        <dbReference type="EMBL" id="CAE8605083.1"/>
    </source>
</evidence>
<feature type="signal peptide" evidence="1">
    <location>
        <begin position="1"/>
        <end position="19"/>
    </location>
</feature>
<keyword evidence="1" id="KW-0732">Signal</keyword>
<name>A0A813F3X9_POLGL</name>
<dbReference type="EMBL" id="CAJNNW010006018">
    <property type="protein sequence ID" value="CAE8647954.1"/>
    <property type="molecule type" value="Genomic_DNA"/>
</dbReference>